<gene>
    <name evidence="1" type="ORF">E2C01_091992</name>
</gene>
<accession>A0A5B7JUB6</accession>
<dbReference type="Proteomes" id="UP000324222">
    <property type="component" value="Unassembled WGS sequence"/>
</dbReference>
<dbReference type="EMBL" id="VSRR010107050">
    <property type="protein sequence ID" value="MPC96717.1"/>
    <property type="molecule type" value="Genomic_DNA"/>
</dbReference>
<keyword evidence="2" id="KW-1185">Reference proteome</keyword>
<evidence type="ECO:0000313" key="2">
    <source>
        <dbReference type="Proteomes" id="UP000324222"/>
    </source>
</evidence>
<protein>
    <submittedName>
        <fullName evidence="1">Uncharacterized protein</fullName>
    </submittedName>
</protein>
<comment type="caution">
    <text evidence="1">The sequence shown here is derived from an EMBL/GenBank/DDBJ whole genome shotgun (WGS) entry which is preliminary data.</text>
</comment>
<organism evidence="1 2">
    <name type="scientific">Portunus trituberculatus</name>
    <name type="common">Swimming crab</name>
    <name type="synonym">Neptunus trituberculatus</name>
    <dbReference type="NCBI Taxonomy" id="210409"/>
    <lineage>
        <taxon>Eukaryota</taxon>
        <taxon>Metazoa</taxon>
        <taxon>Ecdysozoa</taxon>
        <taxon>Arthropoda</taxon>
        <taxon>Crustacea</taxon>
        <taxon>Multicrustacea</taxon>
        <taxon>Malacostraca</taxon>
        <taxon>Eumalacostraca</taxon>
        <taxon>Eucarida</taxon>
        <taxon>Decapoda</taxon>
        <taxon>Pleocyemata</taxon>
        <taxon>Brachyura</taxon>
        <taxon>Eubrachyura</taxon>
        <taxon>Portunoidea</taxon>
        <taxon>Portunidae</taxon>
        <taxon>Portuninae</taxon>
        <taxon>Portunus</taxon>
    </lineage>
</organism>
<sequence length="105" mass="11919">MSLTSWRCRQGRPRNLFLDTACASQARLRKEALVKFSKFGVGFDPKRPSRQTSESVTLPTGQKALNLGVEKQVCLSAQFPRGYFPLKKSEILIIRLKTCSRFLNL</sequence>
<proteinExistence type="predicted"/>
<dbReference type="AlphaFoldDB" id="A0A5B7JUB6"/>
<name>A0A5B7JUB6_PORTR</name>
<reference evidence="1 2" key="1">
    <citation type="submission" date="2019-05" db="EMBL/GenBank/DDBJ databases">
        <title>Another draft genome of Portunus trituberculatus and its Hox gene families provides insights of decapod evolution.</title>
        <authorList>
            <person name="Jeong J.-H."/>
            <person name="Song I."/>
            <person name="Kim S."/>
            <person name="Choi T."/>
            <person name="Kim D."/>
            <person name="Ryu S."/>
            <person name="Kim W."/>
        </authorList>
    </citation>
    <scope>NUCLEOTIDE SEQUENCE [LARGE SCALE GENOMIC DNA]</scope>
    <source>
        <tissue evidence="1">Muscle</tissue>
    </source>
</reference>
<evidence type="ECO:0000313" key="1">
    <source>
        <dbReference type="EMBL" id="MPC96717.1"/>
    </source>
</evidence>